<evidence type="ECO:0000313" key="3">
    <source>
        <dbReference type="Proteomes" id="UP000593567"/>
    </source>
</evidence>
<feature type="compositionally biased region" description="Polar residues" evidence="1">
    <location>
        <begin position="9"/>
        <end position="18"/>
    </location>
</feature>
<name>A0A7J7JQX3_BUGNE</name>
<dbReference type="EMBL" id="VXIV02002016">
    <property type="protein sequence ID" value="KAF6027846.1"/>
    <property type="molecule type" value="Genomic_DNA"/>
</dbReference>
<dbReference type="Proteomes" id="UP000593567">
    <property type="component" value="Unassembled WGS sequence"/>
</dbReference>
<organism evidence="2 3">
    <name type="scientific">Bugula neritina</name>
    <name type="common">Brown bryozoan</name>
    <name type="synonym">Sertularia neritina</name>
    <dbReference type="NCBI Taxonomy" id="10212"/>
    <lineage>
        <taxon>Eukaryota</taxon>
        <taxon>Metazoa</taxon>
        <taxon>Spiralia</taxon>
        <taxon>Lophotrochozoa</taxon>
        <taxon>Bryozoa</taxon>
        <taxon>Gymnolaemata</taxon>
        <taxon>Cheilostomatida</taxon>
        <taxon>Flustrina</taxon>
        <taxon>Buguloidea</taxon>
        <taxon>Bugulidae</taxon>
        <taxon>Bugula</taxon>
    </lineage>
</organism>
<reference evidence="2" key="1">
    <citation type="submission" date="2020-06" db="EMBL/GenBank/DDBJ databases">
        <title>Draft genome of Bugula neritina, a colonial animal packing powerful symbionts and potential medicines.</title>
        <authorList>
            <person name="Rayko M."/>
        </authorList>
    </citation>
    <scope>NUCLEOTIDE SEQUENCE [LARGE SCALE GENOMIC DNA]</scope>
    <source>
        <strain evidence="2">Kwan_BN1</strain>
    </source>
</reference>
<dbReference type="AlphaFoldDB" id="A0A7J7JQX3"/>
<protein>
    <submittedName>
        <fullName evidence="2">Uncharacterized protein</fullName>
    </submittedName>
</protein>
<evidence type="ECO:0000256" key="1">
    <source>
        <dbReference type="SAM" id="MobiDB-lite"/>
    </source>
</evidence>
<sequence length="87" mass="9821">MYLLKESRISTLSEPDTTSSADADFDFFLPAADSRDFVSSFSGPTISKDYFCDDIMQGGRSHDVETSNYIYIANQKERINMCELSNI</sequence>
<accession>A0A7J7JQX3</accession>
<evidence type="ECO:0000313" key="2">
    <source>
        <dbReference type="EMBL" id="KAF6027846.1"/>
    </source>
</evidence>
<proteinExistence type="predicted"/>
<comment type="caution">
    <text evidence="2">The sequence shown here is derived from an EMBL/GenBank/DDBJ whole genome shotgun (WGS) entry which is preliminary data.</text>
</comment>
<feature type="region of interest" description="Disordered" evidence="1">
    <location>
        <begin position="1"/>
        <end position="20"/>
    </location>
</feature>
<keyword evidence="3" id="KW-1185">Reference proteome</keyword>
<gene>
    <name evidence="2" type="ORF">EB796_013843</name>
</gene>